<dbReference type="Gene3D" id="3.30.420.10">
    <property type="entry name" value="Ribonuclease H-like superfamily/Ribonuclease H"/>
    <property type="match status" value="1"/>
</dbReference>
<protein>
    <recommendedName>
        <fullName evidence="3">Integrase catalytic domain-containing protein</fullName>
    </recommendedName>
</protein>
<sequence length="103" mass="12099">MNYGISLSVYYDIGTYINVTFISKMFSDDCIYKTYTTYYNHQSGGLTERKNLTVINSFSKIFHDDHELELHRSKVTFSYNEYKQAQLENYGLKLCINALYTCP</sequence>
<accession>A0A0C2MVX5</accession>
<dbReference type="GO" id="GO:0003676">
    <property type="term" value="F:nucleic acid binding"/>
    <property type="evidence" value="ECO:0007669"/>
    <property type="project" value="InterPro"/>
</dbReference>
<dbReference type="InterPro" id="IPR036397">
    <property type="entry name" value="RNaseH_sf"/>
</dbReference>
<keyword evidence="2" id="KW-1185">Reference proteome</keyword>
<reference evidence="1 2" key="1">
    <citation type="journal article" date="2014" name="Genome Biol. Evol.">
        <title>The genome of the myxosporean Thelohanellus kitauei shows adaptations to nutrient acquisition within its fish host.</title>
        <authorList>
            <person name="Yang Y."/>
            <person name="Xiong J."/>
            <person name="Zhou Z."/>
            <person name="Huo F."/>
            <person name="Miao W."/>
            <person name="Ran C."/>
            <person name="Liu Y."/>
            <person name="Zhang J."/>
            <person name="Feng J."/>
            <person name="Wang M."/>
            <person name="Wang M."/>
            <person name="Wang L."/>
            <person name="Yao B."/>
        </authorList>
    </citation>
    <scope>NUCLEOTIDE SEQUENCE [LARGE SCALE GENOMIC DNA]</scope>
    <source>
        <strain evidence="1">Wuqing</strain>
    </source>
</reference>
<comment type="caution">
    <text evidence="1">The sequence shown here is derived from an EMBL/GenBank/DDBJ whole genome shotgun (WGS) entry which is preliminary data.</text>
</comment>
<organism evidence="1 2">
    <name type="scientific">Thelohanellus kitauei</name>
    <name type="common">Myxosporean</name>
    <dbReference type="NCBI Taxonomy" id="669202"/>
    <lineage>
        <taxon>Eukaryota</taxon>
        <taxon>Metazoa</taxon>
        <taxon>Cnidaria</taxon>
        <taxon>Myxozoa</taxon>
        <taxon>Myxosporea</taxon>
        <taxon>Bivalvulida</taxon>
        <taxon>Platysporina</taxon>
        <taxon>Myxobolidae</taxon>
        <taxon>Thelohanellus</taxon>
    </lineage>
</organism>
<dbReference type="EMBL" id="JWZT01001734">
    <property type="protein sequence ID" value="KII71521.1"/>
    <property type="molecule type" value="Genomic_DNA"/>
</dbReference>
<evidence type="ECO:0000313" key="2">
    <source>
        <dbReference type="Proteomes" id="UP000031668"/>
    </source>
</evidence>
<evidence type="ECO:0000313" key="1">
    <source>
        <dbReference type="EMBL" id="KII71521.1"/>
    </source>
</evidence>
<evidence type="ECO:0008006" key="3">
    <source>
        <dbReference type="Google" id="ProtNLM"/>
    </source>
</evidence>
<proteinExistence type="predicted"/>
<dbReference type="Proteomes" id="UP000031668">
    <property type="component" value="Unassembled WGS sequence"/>
</dbReference>
<gene>
    <name evidence="1" type="ORF">RF11_14442</name>
</gene>
<name>A0A0C2MVX5_THEKT</name>
<dbReference type="AlphaFoldDB" id="A0A0C2MVX5"/>